<name>A0ACB9ZV16_CATRO</name>
<dbReference type="EMBL" id="CM044707">
    <property type="protein sequence ID" value="KAI5652346.1"/>
    <property type="molecule type" value="Genomic_DNA"/>
</dbReference>
<proteinExistence type="predicted"/>
<reference evidence="2" key="1">
    <citation type="journal article" date="2023" name="Nat. Plants">
        <title>Single-cell RNA sequencing provides a high-resolution roadmap for understanding the multicellular compartmentation of specialized metabolism.</title>
        <authorList>
            <person name="Sun S."/>
            <person name="Shen X."/>
            <person name="Li Y."/>
            <person name="Li Y."/>
            <person name="Wang S."/>
            <person name="Li R."/>
            <person name="Zhang H."/>
            <person name="Shen G."/>
            <person name="Guo B."/>
            <person name="Wei J."/>
            <person name="Xu J."/>
            <person name="St-Pierre B."/>
            <person name="Chen S."/>
            <person name="Sun C."/>
        </authorList>
    </citation>
    <scope>NUCLEOTIDE SEQUENCE [LARGE SCALE GENOMIC DNA]</scope>
</reference>
<sequence>MEVREEISRIDALFYTTRQAHRQAAARAAMLERELAQMRRLRVVGSQSPNHADEAISESFQNRQSEPIREATPRLEQATHKVIENFMIKMTELLETSMATRRNERVPAIGADEALERFLKFRPPEFYGEVEHEIKAELFLEQLNDIYDTLKYEDALRVTIGGLELPKLGHLRINHGLGTIFKKNSKKNTYLVRFLSNEMMSFSN</sequence>
<comment type="caution">
    <text evidence="1">The sequence shown here is derived from an EMBL/GenBank/DDBJ whole genome shotgun (WGS) entry which is preliminary data.</text>
</comment>
<evidence type="ECO:0000313" key="2">
    <source>
        <dbReference type="Proteomes" id="UP001060085"/>
    </source>
</evidence>
<evidence type="ECO:0000313" key="1">
    <source>
        <dbReference type="EMBL" id="KAI5652346.1"/>
    </source>
</evidence>
<accession>A0ACB9ZV16</accession>
<dbReference type="Proteomes" id="UP001060085">
    <property type="component" value="Linkage Group LG07"/>
</dbReference>
<protein>
    <submittedName>
        <fullName evidence="1">Uncharacterized protein</fullName>
    </submittedName>
</protein>
<organism evidence="1 2">
    <name type="scientific">Catharanthus roseus</name>
    <name type="common">Madagascar periwinkle</name>
    <name type="synonym">Vinca rosea</name>
    <dbReference type="NCBI Taxonomy" id="4058"/>
    <lineage>
        <taxon>Eukaryota</taxon>
        <taxon>Viridiplantae</taxon>
        <taxon>Streptophyta</taxon>
        <taxon>Embryophyta</taxon>
        <taxon>Tracheophyta</taxon>
        <taxon>Spermatophyta</taxon>
        <taxon>Magnoliopsida</taxon>
        <taxon>eudicotyledons</taxon>
        <taxon>Gunneridae</taxon>
        <taxon>Pentapetalae</taxon>
        <taxon>asterids</taxon>
        <taxon>lamiids</taxon>
        <taxon>Gentianales</taxon>
        <taxon>Apocynaceae</taxon>
        <taxon>Rauvolfioideae</taxon>
        <taxon>Vinceae</taxon>
        <taxon>Catharanthinae</taxon>
        <taxon>Catharanthus</taxon>
    </lineage>
</organism>
<keyword evidence="2" id="KW-1185">Reference proteome</keyword>
<gene>
    <name evidence="1" type="ORF">M9H77_29533</name>
</gene>